<dbReference type="SUPFAM" id="SSF53067">
    <property type="entry name" value="Actin-like ATPase domain"/>
    <property type="match status" value="2"/>
</dbReference>
<sequence length="265" mass="29824">MSGVIGLDIGRSYVKSYTGSKIFHFPAIIGEWRERKLITDYGENAIECKYNEERFFVGALAQNESDFYRHMMTENKSHDDARLLALISVHKAALSENITVVTGLPVAQHNDSNKKELQDLLIGYWEIEVNGIKRNFHISNVKVAVEGGAAFWSSPKDGLIRVIDGGSKTINYVTMFNRRYVDRESGSLPFGFGTNKSNNHKELANRIAGEVSKKWGDYDEIWVVGGCARELTSLLQPYFPNVKTLQNPLYANAIGYYRIGKSVES</sequence>
<gene>
    <name evidence="2" type="ORF">ERL59_01605</name>
</gene>
<organism evidence="2 3">
    <name type="scientific">Chengkuizengella marina</name>
    <dbReference type="NCBI Taxonomy" id="2507566"/>
    <lineage>
        <taxon>Bacteria</taxon>
        <taxon>Bacillati</taxon>
        <taxon>Bacillota</taxon>
        <taxon>Bacilli</taxon>
        <taxon>Bacillales</taxon>
        <taxon>Paenibacillaceae</taxon>
        <taxon>Chengkuizengella</taxon>
    </lineage>
</organism>
<dbReference type="EMBL" id="SIJB01000005">
    <property type="protein sequence ID" value="NBI27658.1"/>
    <property type="molecule type" value="Genomic_DNA"/>
</dbReference>
<dbReference type="AlphaFoldDB" id="A0A6N9Q1S9"/>
<name>A0A6N9Q1S9_9BACL</name>
<dbReference type="InterPro" id="IPR040607">
    <property type="entry name" value="ALP_N"/>
</dbReference>
<comment type="caution">
    <text evidence="2">The sequence shown here is derived from an EMBL/GenBank/DDBJ whole genome shotgun (WGS) entry which is preliminary data.</text>
</comment>
<evidence type="ECO:0000313" key="2">
    <source>
        <dbReference type="EMBL" id="NBI27658.1"/>
    </source>
</evidence>
<dbReference type="Proteomes" id="UP000448943">
    <property type="component" value="Unassembled WGS sequence"/>
</dbReference>
<dbReference type="Gene3D" id="3.30.420.40">
    <property type="match status" value="1"/>
</dbReference>
<keyword evidence="3" id="KW-1185">Reference proteome</keyword>
<proteinExistence type="predicted"/>
<dbReference type="RefSeq" id="WP_160643828.1">
    <property type="nucleotide sequence ID" value="NZ_SIJB01000005.1"/>
</dbReference>
<dbReference type="CDD" id="cd10227">
    <property type="entry name" value="ASKHA_NBD_ParM-like"/>
    <property type="match status" value="1"/>
</dbReference>
<dbReference type="InterPro" id="IPR043129">
    <property type="entry name" value="ATPase_NBD"/>
</dbReference>
<dbReference type="OrthoDB" id="2677727at2"/>
<evidence type="ECO:0000259" key="1">
    <source>
        <dbReference type="Pfam" id="PF17989"/>
    </source>
</evidence>
<protein>
    <submittedName>
        <fullName evidence="2">ParM/StbA family protein</fullName>
    </submittedName>
</protein>
<reference evidence="2 3" key="1">
    <citation type="submission" date="2019-01" db="EMBL/GenBank/DDBJ databases">
        <title>Chengkuizengella sp. nov., isolated from deep-sea sediment of East Pacific Ocean.</title>
        <authorList>
            <person name="Yang J."/>
            <person name="Lai Q."/>
            <person name="Shao Z."/>
        </authorList>
    </citation>
    <scope>NUCLEOTIDE SEQUENCE [LARGE SCALE GENOMIC DNA]</scope>
    <source>
        <strain evidence="2 3">YPA3-1-1</strain>
    </source>
</reference>
<feature type="domain" description="Actin-like protein N-terminal" evidence="1">
    <location>
        <begin position="6"/>
        <end position="147"/>
    </location>
</feature>
<accession>A0A6N9Q1S9</accession>
<evidence type="ECO:0000313" key="3">
    <source>
        <dbReference type="Proteomes" id="UP000448943"/>
    </source>
</evidence>
<dbReference type="Pfam" id="PF17989">
    <property type="entry name" value="ALP_N"/>
    <property type="match status" value="1"/>
</dbReference>